<feature type="compositionally biased region" description="Low complexity" evidence="1">
    <location>
        <begin position="41"/>
        <end position="51"/>
    </location>
</feature>
<dbReference type="EMBL" id="LCEK01000071">
    <property type="protein sequence ID" value="KKS70012.1"/>
    <property type="molecule type" value="Genomic_DNA"/>
</dbReference>
<reference evidence="3 4" key="1">
    <citation type="journal article" date="2015" name="Nature">
        <title>rRNA introns, odd ribosomes, and small enigmatic genomes across a large radiation of phyla.</title>
        <authorList>
            <person name="Brown C.T."/>
            <person name="Hug L.A."/>
            <person name="Thomas B.C."/>
            <person name="Sharon I."/>
            <person name="Castelle C.J."/>
            <person name="Singh A."/>
            <person name="Wilkins M.J."/>
            <person name="Williams K.H."/>
            <person name="Banfield J.F."/>
        </authorList>
    </citation>
    <scope>NUCLEOTIDE SEQUENCE [LARGE SCALE GENOMIC DNA]</scope>
</reference>
<accession>A0A0G1B9P8</accession>
<evidence type="ECO:0000256" key="2">
    <source>
        <dbReference type="SAM" id="Phobius"/>
    </source>
</evidence>
<feature type="transmembrane region" description="Helical" evidence="2">
    <location>
        <begin position="60"/>
        <end position="80"/>
    </location>
</feature>
<keyword evidence="2" id="KW-0812">Transmembrane</keyword>
<protein>
    <submittedName>
        <fullName evidence="3">Uncharacterized protein</fullName>
    </submittedName>
</protein>
<keyword evidence="2" id="KW-0472">Membrane</keyword>
<evidence type="ECO:0000256" key="1">
    <source>
        <dbReference type="SAM" id="MobiDB-lite"/>
    </source>
</evidence>
<name>A0A0G1B9P8_9BACT</name>
<gene>
    <name evidence="3" type="ORF">UV42_C0071G0006</name>
</gene>
<proteinExistence type="predicted"/>
<organism evidence="3 4">
    <name type="scientific">Candidatus Magasanikbacteria bacterium GW2011_GWE2_42_7</name>
    <dbReference type="NCBI Taxonomy" id="1619052"/>
    <lineage>
        <taxon>Bacteria</taxon>
        <taxon>Candidatus Magasanikiibacteriota</taxon>
    </lineage>
</organism>
<feature type="region of interest" description="Disordered" evidence="1">
    <location>
        <begin position="1"/>
        <end position="59"/>
    </location>
</feature>
<dbReference type="AlphaFoldDB" id="A0A0G1B9P8"/>
<evidence type="ECO:0000313" key="4">
    <source>
        <dbReference type="Proteomes" id="UP000033867"/>
    </source>
</evidence>
<comment type="caution">
    <text evidence="3">The sequence shown here is derived from an EMBL/GenBank/DDBJ whole genome shotgun (WGS) entry which is preliminary data.</text>
</comment>
<dbReference type="Proteomes" id="UP000033867">
    <property type="component" value="Unassembled WGS sequence"/>
</dbReference>
<evidence type="ECO:0000313" key="3">
    <source>
        <dbReference type="EMBL" id="KKS70012.1"/>
    </source>
</evidence>
<feature type="compositionally biased region" description="Polar residues" evidence="1">
    <location>
        <begin position="28"/>
        <end position="40"/>
    </location>
</feature>
<sequence>MPPKKKEDDTMAEEKSKKSAQGGKVRTQKNVSPVDTTPVVSSSASTSTSKSSSKKHGSSGGATLFIIIVLLIAVVGVYAYQKKQTDSVVSKLSILESKLTDKIGQIEQGIGTVKQQAEEEKMNAIADATTKKYTSAKYDYSFIYPTKYKVISLNTDIDDMYKENIVLMRESDRELYADSLEGGPTISFRLYTNTENLPLVDWLTVNTKASNVSEETELLDTTIDGRQAYGYSWEGLGSADAVAVAFDGYVLLGTGWYMDEANIEIRGDFQAMVQSLSL</sequence>
<feature type="compositionally biased region" description="Basic and acidic residues" evidence="1">
    <location>
        <begin position="1"/>
        <end position="17"/>
    </location>
</feature>
<keyword evidence="2" id="KW-1133">Transmembrane helix</keyword>